<dbReference type="GO" id="GO:0061599">
    <property type="term" value="F:molybdopterin molybdotransferase activity"/>
    <property type="evidence" value="ECO:0007669"/>
    <property type="project" value="UniProtKB-UniRule"/>
</dbReference>
<dbReference type="RefSeq" id="WP_154429456.1">
    <property type="nucleotide sequence ID" value="NZ_VUNI01000006.1"/>
</dbReference>
<dbReference type="SMART" id="SM00852">
    <property type="entry name" value="MoCF_biosynth"/>
    <property type="match status" value="1"/>
</dbReference>
<protein>
    <recommendedName>
        <fullName evidence="1">Molybdopterin molybdenumtransferase</fullName>
        <ecNumber evidence="1">2.10.1.1</ecNumber>
    </recommendedName>
</protein>
<keyword evidence="1" id="KW-0500">Molybdenum</keyword>
<comment type="catalytic activity">
    <reaction evidence="1">
        <text>adenylyl-molybdopterin + molybdate = Mo-molybdopterin + AMP + H(+)</text>
        <dbReference type="Rhea" id="RHEA:35047"/>
        <dbReference type="ChEBI" id="CHEBI:15378"/>
        <dbReference type="ChEBI" id="CHEBI:36264"/>
        <dbReference type="ChEBI" id="CHEBI:62727"/>
        <dbReference type="ChEBI" id="CHEBI:71302"/>
        <dbReference type="ChEBI" id="CHEBI:456215"/>
    </reaction>
</comment>
<accession>A0A6L5YQ07</accession>
<dbReference type="PANTHER" id="PTHR10192:SF28">
    <property type="entry name" value="MOLYBDOPTERIN MOLYBDENUMTRANSFERASE"/>
    <property type="match status" value="1"/>
</dbReference>
<keyword evidence="1" id="KW-0479">Metal-binding</keyword>
<dbReference type="PANTHER" id="PTHR10192">
    <property type="entry name" value="MOLYBDOPTERIN BIOSYNTHESIS PROTEIN"/>
    <property type="match status" value="1"/>
</dbReference>
<keyword evidence="4" id="KW-1185">Reference proteome</keyword>
<proteinExistence type="inferred from homology"/>
<sequence>MKLVKTEDAVGHVLCHDMTQIIRGVTKDVRFRKGHIVTPEDIPVLLSMGKENLYVWEKDENMLHEDEAVEYLREICSGENVTSGQPKEGKIEITAECDGMLQIDVEKLYAVNSLGNMMIATRHSYTPVKKGDKLAGTRIIPLVIEKTKMEEAKKAAGDKPILNVIPYQMKTAGLITTGNEIKKGLIQDTFSDVVIDKLAAYGIKVVAHEYPGDDDALITKTIGEMKAQGLDMILCTGGMSVDPDDKTPGAIKASGARIITYGAPVLPGAMFLLSYFEDGTPVIGLPGCVMYAKSTIFDIMLPRIATKTRIKAEDFYGLGHGGLCLGCKECRYPDCSFGK</sequence>
<keyword evidence="1" id="KW-0460">Magnesium</keyword>
<dbReference type="InterPro" id="IPR036425">
    <property type="entry name" value="MoaB/Mog-like_dom_sf"/>
</dbReference>
<dbReference type="UniPathway" id="UPA00344"/>
<evidence type="ECO:0000259" key="2">
    <source>
        <dbReference type="SMART" id="SM00852"/>
    </source>
</evidence>
<evidence type="ECO:0000313" key="4">
    <source>
        <dbReference type="Proteomes" id="UP000474024"/>
    </source>
</evidence>
<comment type="caution">
    <text evidence="3">The sequence shown here is derived from an EMBL/GenBank/DDBJ whole genome shotgun (WGS) entry which is preliminary data.</text>
</comment>
<name>A0A6L5YQ07_9FIRM</name>
<comment type="pathway">
    <text evidence="1">Cofactor biosynthesis; molybdopterin biosynthesis.</text>
</comment>
<dbReference type="Proteomes" id="UP000474024">
    <property type="component" value="Unassembled WGS sequence"/>
</dbReference>
<keyword evidence="1" id="KW-0501">Molybdenum cofactor biosynthesis</keyword>
<dbReference type="InterPro" id="IPR001453">
    <property type="entry name" value="MoaB/Mog_dom"/>
</dbReference>
<dbReference type="AlphaFoldDB" id="A0A6L5YQ07"/>
<keyword evidence="1" id="KW-0808">Transferase</keyword>
<dbReference type="Gene3D" id="3.40.980.10">
    <property type="entry name" value="MoaB/Mog-like domain"/>
    <property type="match status" value="1"/>
</dbReference>
<evidence type="ECO:0000313" key="3">
    <source>
        <dbReference type="EMBL" id="MST74490.1"/>
    </source>
</evidence>
<dbReference type="InterPro" id="IPR038987">
    <property type="entry name" value="MoeA-like"/>
</dbReference>
<comment type="similarity">
    <text evidence="1">Belongs to the MoeA family.</text>
</comment>
<evidence type="ECO:0000256" key="1">
    <source>
        <dbReference type="RuleBase" id="RU365090"/>
    </source>
</evidence>
<dbReference type="GO" id="GO:0006777">
    <property type="term" value="P:Mo-molybdopterin cofactor biosynthetic process"/>
    <property type="evidence" value="ECO:0007669"/>
    <property type="project" value="UniProtKB-UniRule"/>
</dbReference>
<dbReference type="Pfam" id="PF00994">
    <property type="entry name" value="MoCF_biosynth"/>
    <property type="match status" value="1"/>
</dbReference>
<comment type="cofactor">
    <cofactor evidence="1">
        <name>Mg(2+)</name>
        <dbReference type="ChEBI" id="CHEBI:18420"/>
    </cofactor>
</comment>
<feature type="domain" description="MoaB/Mog" evidence="2">
    <location>
        <begin position="173"/>
        <end position="306"/>
    </location>
</feature>
<dbReference type="GO" id="GO:0046872">
    <property type="term" value="F:metal ion binding"/>
    <property type="evidence" value="ECO:0007669"/>
    <property type="project" value="UniProtKB-UniRule"/>
</dbReference>
<gene>
    <name evidence="3" type="ORF">FYJ75_05485</name>
</gene>
<dbReference type="GO" id="GO:0005829">
    <property type="term" value="C:cytosol"/>
    <property type="evidence" value="ECO:0007669"/>
    <property type="project" value="TreeGrafter"/>
</dbReference>
<reference evidence="3 4" key="1">
    <citation type="submission" date="2019-08" db="EMBL/GenBank/DDBJ databases">
        <title>In-depth cultivation of the pig gut microbiome towards novel bacterial diversity and tailored functional studies.</title>
        <authorList>
            <person name="Wylensek D."/>
            <person name="Hitch T.C.A."/>
            <person name="Clavel T."/>
        </authorList>
    </citation>
    <scope>NUCLEOTIDE SEQUENCE [LARGE SCALE GENOMIC DNA]</scope>
    <source>
        <strain evidence="3 4">MUC/MUC-530-WT-4D</strain>
    </source>
</reference>
<dbReference type="EC" id="2.10.1.1" evidence="1"/>
<comment type="function">
    <text evidence="1">Catalyzes the insertion of molybdate into adenylated molybdopterin with the concomitant release of AMP.</text>
</comment>
<dbReference type="CDD" id="cd03522">
    <property type="entry name" value="MoeA_like"/>
    <property type="match status" value="1"/>
</dbReference>
<dbReference type="EMBL" id="VUNI01000006">
    <property type="protein sequence ID" value="MST74490.1"/>
    <property type="molecule type" value="Genomic_DNA"/>
</dbReference>
<organism evidence="3 4">
    <name type="scientific">Roseburia porci</name>
    <dbReference type="NCBI Taxonomy" id="2605790"/>
    <lineage>
        <taxon>Bacteria</taxon>
        <taxon>Bacillati</taxon>
        <taxon>Bacillota</taxon>
        <taxon>Clostridia</taxon>
        <taxon>Lachnospirales</taxon>
        <taxon>Lachnospiraceae</taxon>
        <taxon>Roseburia</taxon>
    </lineage>
</organism>
<dbReference type="SUPFAM" id="SSF53218">
    <property type="entry name" value="Molybdenum cofactor biosynthesis proteins"/>
    <property type="match status" value="1"/>
</dbReference>